<protein>
    <recommendedName>
        <fullName evidence="2">GIY-YIG domain-containing protein</fullName>
    </recommendedName>
</protein>
<evidence type="ECO:0000259" key="2">
    <source>
        <dbReference type="PROSITE" id="PS50164"/>
    </source>
</evidence>
<dbReference type="AlphaFoldDB" id="A0A1F5E5A7"/>
<dbReference type="CDD" id="cd10456">
    <property type="entry name" value="GIY-YIG_UPF0213"/>
    <property type="match status" value="1"/>
</dbReference>
<dbReference type="Proteomes" id="UP000178583">
    <property type="component" value="Unassembled WGS sequence"/>
</dbReference>
<dbReference type="InterPro" id="IPR000305">
    <property type="entry name" value="GIY-YIG_endonuc"/>
</dbReference>
<dbReference type="InterPro" id="IPR035901">
    <property type="entry name" value="GIY-YIG_endonuc_sf"/>
</dbReference>
<evidence type="ECO:0000313" key="4">
    <source>
        <dbReference type="Proteomes" id="UP000178583"/>
    </source>
</evidence>
<accession>A0A1F5E5A7</accession>
<gene>
    <name evidence="3" type="ORF">A2215_00725</name>
</gene>
<comment type="caution">
    <text evidence="3">The sequence shown here is derived from an EMBL/GenBank/DDBJ whole genome shotgun (WGS) entry which is preliminary data.</text>
</comment>
<comment type="similarity">
    <text evidence="1">Belongs to the UPF0213 family.</text>
</comment>
<dbReference type="Gene3D" id="3.40.1440.10">
    <property type="entry name" value="GIY-YIG endonuclease"/>
    <property type="match status" value="1"/>
</dbReference>
<sequence>MKSDVYFLKLDNDQYYIGSTTNIDRRISEHQKGMTKSTRHRRPVRLVFKQTFDNIRQAKIIEYRLKKLKSRKIIERIIENGFINLQLLGL</sequence>
<proteinExistence type="inferred from homology"/>
<dbReference type="Pfam" id="PF01541">
    <property type="entry name" value="GIY-YIG"/>
    <property type="match status" value="1"/>
</dbReference>
<dbReference type="InterPro" id="IPR050190">
    <property type="entry name" value="UPF0213_domain"/>
</dbReference>
<evidence type="ECO:0000313" key="3">
    <source>
        <dbReference type="EMBL" id="OGD62538.1"/>
    </source>
</evidence>
<evidence type="ECO:0000256" key="1">
    <source>
        <dbReference type="ARBA" id="ARBA00007435"/>
    </source>
</evidence>
<name>A0A1F5E5A7_9BACT</name>
<dbReference type="PANTHER" id="PTHR34477">
    <property type="entry name" value="UPF0213 PROTEIN YHBQ"/>
    <property type="match status" value="1"/>
</dbReference>
<dbReference type="SUPFAM" id="SSF82771">
    <property type="entry name" value="GIY-YIG endonuclease"/>
    <property type="match status" value="1"/>
</dbReference>
<reference evidence="3 4" key="1">
    <citation type="journal article" date="2016" name="Nat. Commun.">
        <title>Thousands of microbial genomes shed light on interconnected biogeochemical processes in an aquifer system.</title>
        <authorList>
            <person name="Anantharaman K."/>
            <person name="Brown C.T."/>
            <person name="Hug L.A."/>
            <person name="Sharon I."/>
            <person name="Castelle C.J."/>
            <person name="Probst A.J."/>
            <person name="Thomas B.C."/>
            <person name="Singh A."/>
            <person name="Wilkins M.J."/>
            <person name="Karaoz U."/>
            <person name="Brodie E.L."/>
            <person name="Williams K.H."/>
            <person name="Hubbard S.S."/>
            <person name="Banfield J.F."/>
        </authorList>
    </citation>
    <scope>NUCLEOTIDE SEQUENCE [LARGE SCALE GENOMIC DNA]</scope>
</reference>
<dbReference type="PANTHER" id="PTHR34477:SF1">
    <property type="entry name" value="UPF0213 PROTEIN YHBQ"/>
    <property type="match status" value="1"/>
</dbReference>
<feature type="domain" description="GIY-YIG" evidence="2">
    <location>
        <begin position="1"/>
        <end position="76"/>
    </location>
</feature>
<dbReference type="EMBL" id="MEZY01000048">
    <property type="protein sequence ID" value="OGD62538.1"/>
    <property type="molecule type" value="Genomic_DNA"/>
</dbReference>
<organism evidence="3 4">
    <name type="scientific">Candidatus Berkelbacteria bacterium RIFOXYA2_FULL_43_10</name>
    <dbReference type="NCBI Taxonomy" id="1797472"/>
    <lineage>
        <taxon>Bacteria</taxon>
        <taxon>Candidatus Berkelbacteria</taxon>
    </lineage>
</organism>
<dbReference type="PROSITE" id="PS50164">
    <property type="entry name" value="GIY_YIG"/>
    <property type="match status" value="1"/>
</dbReference>